<evidence type="ECO:0008006" key="3">
    <source>
        <dbReference type="Google" id="ProtNLM"/>
    </source>
</evidence>
<dbReference type="PANTHER" id="PTHR37984">
    <property type="entry name" value="PROTEIN CBG26694"/>
    <property type="match status" value="1"/>
</dbReference>
<dbReference type="PANTHER" id="PTHR37984:SF5">
    <property type="entry name" value="PROTEIN NYNRIN-LIKE"/>
    <property type="match status" value="1"/>
</dbReference>
<reference evidence="1 2" key="1">
    <citation type="submission" date="2023-09" db="EMBL/GenBank/DDBJ databases">
        <authorList>
            <person name="Wang M."/>
        </authorList>
    </citation>
    <scope>NUCLEOTIDE SEQUENCE [LARGE SCALE GENOMIC DNA]</scope>
    <source>
        <strain evidence="1">GT-2023</strain>
        <tissue evidence="1">Liver</tissue>
    </source>
</reference>
<organism evidence="1 2">
    <name type="scientific">Cirrhinus molitorella</name>
    <name type="common">mud carp</name>
    <dbReference type="NCBI Taxonomy" id="172907"/>
    <lineage>
        <taxon>Eukaryota</taxon>
        <taxon>Metazoa</taxon>
        <taxon>Chordata</taxon>
        <taxon>Craniata</taxon>
        <taxon>Vertebrata</taxon>
        <taxon>Euteleostomi</taxon>
        <taxon>Actinopterygii</taxon>
        <taxon>Neopterygii</taxon>
        <taxon>Teleostei</taxon>
        <taxon>Ostariophysi</taxon>
        <taxon>Cypriniformes</taxon>
        <taxon>Cyprinidae</taxon>
        <taxon>Labeoninae</taxon>
        <taxon>Labeonini</taxon>
        <taxon>Cirrhinus</taxon>
    </lineage>
</organism>
<comment type="caution">
    <text evidence="1">The sequence shown here is derived from an EMBL/GenBank/DDBJ whole genome shotgun (WGS) entry which is preliminary data.</text>
</comment>
<evidence type="ECO:0000313" key="2">
    <source>
        <dbReference type="Proteomes" id="UP001558613"/>
    </source>
</evidence>
<dbReference type="InterPro" id="IPR043502">
    <property type="entry name" value="DNA/RNA_pol_sf"/>
</dbReference>
<keyword evidence="2" id="KW-1185">Reference proteome</keyword>
<name>A0ABR3LKT9_9TELE</name>
<dbReference type="Gene3D" id="3.30.70.270">
    <property type="match status" value="3"/>
</dbReference>
<gene>
    <name evidence="1" type="ORF">QQF64_020033</name>
</gene>
<evidence type="ECO:0000313" key="1">
    <source>
        <dbReference type="EMBL" id="KAL1252237.1"/>
    </source>
</evidence>
<dbReference type="EMBL" id="JAYMGO010000022">
    <property type="protein sequence ID" value="KAL1252237.1"/>
    <property type="molecule type" value="Genomic_DNA"/>
</dbReference>
<dbReference type="InterPro" id="IPR050951">
    <property type="entry name" value="Retrovirus_Pol_polyprotein"/>
</dbReference>
<accession>A0ABR3LKT9</accession>
<dbReference type="Proteomes" id="UP001558613">
    <property type="component" value="Unassembled WGS sequence"/>
</dbReference>
<dbReference type="SUPFAM" id="SSF56672">
    <property type="entry name" value="DNA/RNA polymerases"/>
    <property type="match status" value="1"/>
</dbReference>
<protein>
    <recommendedName>
        <fullName evidence="3">Mitochondrial protein</fullName>
    </recommendedName>
</protein>
<dbReference type="InterPro" id="IPR043128">
    <property type="entry name" value="Rev_trsase/Diguanyl_cyclase"/>
</dbReference>
<sequence>MEDSLLHHNCHYEYQVMPFGLANSPSCFQAFINEVFRDMLNRVRLIDHQLYAKREKCDFHLTKISFLGYIISPEGVAMDDKKVNAVLKWPQPTTLKELQRFLGFANFYRRFIRQFSTVAAPLTAMVKKAAHRLDWSPPAVSAFQELKQRLSPRPLFSIT</sequence>
<proteinExistence type="predicted"/>